<dbReference type="SUPFAM" id="SSF102114">
    <property type="entry name" value="Radical SAM enzymes"/>
    <property type="match status" value="1"/>
</dbReference>
<dbReference type="GO" id="GO:0003824">
    <property type="term" value="F:catalytic activity"/>
    <property type="evidence" value="ECO:0007669"/>
    <property type="project" value="InterPro"/>
</dbReference>
<keyword evidence="3" id="KW-0411">Iron-sulfur</keyword>
<sequence length="280" mass="32381">MVKLIKTIAKNIYAKTKIPSAEYVLNHYVGCEHNCAYCYAKFMCRWKPEGYGKWGEWVEAKMNAPELAKKFIIGSVYMCSVSDAYQPIEKELKLTRDVLQNLDKRTDLTILTKSDLVLRDIALFKKFENLRVGLTINGFSGKTKELFEPNSPDNDVRLHALKILNKSKIKTFGFISPVIPGLIDLESIIDNSHDFVDYYIVEILNPNAAGHEFKKMLQEKYTKSYEIMTNKERYEKFIKDTKEILIKKGVKVLQFVTHYPKCGCVNLNLGHLEKNETQKY</sequence>
<dbReference type="PANTHER" id="PTHR43432:SF6">
    <property type="entry name" value="RADICAL SAM CORE DOMAIN-CONTAINING PROTEIN"/>
    <property type="match status" value="1"/>
</dbReference>
<dbReference type="GO" id="GO:0051536">
    <property type="term" value="F:iron-sulfur cluster binding"/>
    <property type="evidence" value="ECO:0007669"/>
    <property type="project" value="UniProtKB-KW"/>
</dbReference>
<dbReference type="AlphaFoldDB" id="A0A098E916"/>
<dbReference type="Pfam" id="PF04055">
    <property type="entry name" value="Radical_SAM"/>
    <property type="match status" value="1"/>
</dbReference>
<organism evidence="5">
    <name type="scientific">groundwater metagenome</name>
    <dbReference type="NCBI Taxonomy" id="717931"/>
    <lineage>
        <taxon>unclassified sequences</taxon>
        <taxon>metagenomes</taxon>
        <taxon>ecological metagenomes</taxon>
    </lineage>
</organism>
<protein>
    <recommendedName>
        <fullName evidence="4">Radical SAM core domain-containing protein</fullName>
    </recommendedName>
</protein>
<dbReference type="InterPro" id="IPR007197">
    <property type="entry name" value="rSAM"/>
</dbReference>
<feature type="domain" description="Radical SAM core" evidence="4">
    <location>
        <begin position="26"/>
        <end position="182"/>
    </location>
</feature>
<name>A0A098E916_9ZZZZ</name>
<evidence type="ECO:0000256" key="1">
    <source>
        <dbReference type="ARBA" id="ARBA00022723"/>
    </source>
</evidence>
<evidence type="ECO:0000313" key="5">
    <source>
        <dbReference type="EMBL" id="CEG11999.1"/>
    </source>
</evidence>
<dbReference type="InterPro" id="IPR058240">
    <property type="entry name" value="rSAM_sf"/>
</dbReference>
<dbReference type="PANTHER" id="PTHR43432">
    <property type="entry name" value="SLR0285 PROTEIN"/>
    <property type="match status" value="1"/>
</dbReference>
<keyword evidence="1" id="KW-0479">Metal-binding</keyword>
<accession>A0A098E916</accession>
<gene>
    <name evidence="5" type="ORF">MSIBF_A1840008</name>
</gene>
<dbReference type="EMBL" id="CCXY01000095">
    <property type="protein sequence ID" value="CEG11999.1"/>
    <property type="molecule type" value="Genomic_DNA"/>
</dbReference>
<proteinExistence type="predicted"/>
<reference evidence="5" key="1">
    <citation type="submission" date="2014-09" db="EMBL/GenBank/DDBJ databases">
        <authorList>
            <person name="Probst J Alexander"/>
        </authorList>
    </citation>
    <scope>NUCLEOTIDE SEQUENCE</scope>
</reference>
<dbReference type="SFLD" id="SFLDS00029">
    <property type="entry name" value="Radical_SAM"/>
    <property type="match status" value="1"/>
</dbReference>
<evidence type="ECO:0000259" key="4">
    <source>
        <dbReference type="Pfam" id="PF04055"/>
    </source>
</evidence>
<evidence type="ECO:0000256" key="3">
    <source>
        <dbReference type="ARBA" id="ARBA00023014"/>
    </source>
</evidence>
<keyword evidence="2" id="KW-0408">Iron</keyword>
<dbReference type="InterPro" id="IPR040086">
    <property type="entry name" value="MJ0683-like"/>
</dbReference>
<dbReference type="SFLD" id="SFLDG01084">
    <property type="entry name" value="Uncharacterised_Radical_SAM_Su"/>
    <property type="match status" value="1"/>
</dbReference>
<dbReference type="GO" id="GO:0046872">
    <property type="term" value="F:metal ion binding"/>
    <property type="evidence" value="ECO:0007669"/>
    <property type="project" value="UniProtKB-KW"/>
</dbReference>
<evidence type="ECO:0000256" key="2">
    <source>
        <dbReference type="ARBA" id="ARBA00023004"/>
    </source>
</evidence>
<dbReference type="Gene3D" id="3.80.30.30">
    <property type="match status" value="1"/>
</dbReference>